<protein>
    <submittedName>
        <fullName evidence="2">Uncharacterized protein</fullName>
    </submittedName>
</protein>
<evidence type="ECO:0000313" key="3">
    <source>
        <dbReference type="Proteomes" id="UP000008370"/>
    </source>
</evidence>
<dbReference type="Proteomes" id="UP000008370">
    <property type="component" value="Unassembled WGS sequence"/>
</dbReference>
<keyword evidence="1" id="KW-1133">Transmembrane helix</keyword>
<organism evidence="2 3">
    <name type="scientific">Phanerochaete carnosa (strain HHB-10118-sp)</name>
    <name type="common">White-rot fungus</name>
    <name type="synonym">Peniophora carnosa</name>
    <dbReference type="NCBI Taxonomy" id="650164"/>
    <lineage>
        <taxon>Eukaryota</taxon>
        <taxon>Fungi</taxon>
        <taxon>Dikarya</taxon>
        <taxon>Basidiomycota</taxon>
        <taxon>Agaricomycotina</taxon>
        <taxon>Agaricomycetes</taxon>
        <taxon>Polyporales</taxon>
        <taxon>Phanerochaetaceae</taxon>
        <taxon>Phanerochaete</taxon>
    </lineage>
</organism>
<dbReference type="RefSeq" id="XP_007398881.1">
    <property type="nucleotide sequence ID" value="XM_007398819.1"/>
</dbReference>
<evidence type="ECO:0000256" key="1">
    <source>
        <dbReference type="SAM" id="Phobius"/>
    </source>
</evidence>
<dbReference type="OrthoDB" id="10488834at2759"/>
<dbReference type="AlphaFoldDB" id="K5VM66"/>
<keyword evidence="1" id="KW-0812">Transmembrane</keyword>
<feature type="transmembrane region" description="Helical" evidence="1">
    <location>
        <begin position="40"/>
        <end position="63"/>
    </location>
</feature>
<dbReference type="HOGENOM" id="CLU_2776754_0_0_1"/>
<dbReference type="GeneID" id="18917871"/>
<name>K5VM66_PHACS</name>
<dbReference type="InParanoid" id="K5VM66"/>
<proteinExistence type="predicted"/>
<accession>K5VM66</accession>
<reference evidence="2 3" key="1">
    <citation type="journal article" date="2012" name="BMC Genomics">
        <title>Comparative genomics of the white-rot fungi, Phanerochaete carnosa and P. chrysosporium, to elucidate the genetic basis of the distinct wood types they colonize.</title>
        <authorList>
            <person name="Suzuki H."/>
            <person name="MacDonald J."/>
            <person name="Syed K."/>
            <person name="Salamov A."/>
            <person name="Hori C."/>
            <person name="Aerts A."/>
            <person name="Henrissat B."/>
            <person name="Wiebenga A."/>
            <person name="vanKuyk P.A."/>
            <person name="Barry K."/>
            <person name="Lindquist E."/>
            <person name="LaButti K."/>
            <person name="Lapidus A."/>
            <person name="Lucas S."/>
            <person name="Coutinho P."/>
            <person name="Gong Y."/>
            <person name="Samejima M."/>
            <person name="Mahadevan R."/>
            <person name="Abou-Zaid M."/>
            <person name="de Vries R.P."/>
            <person name="Igarashi K."/>
            <person name="Yadav J.S."/>
            <person name="Grigoriev I.V."/>
            <person name="Master E.R."/>
        </authorList>
    </citation>
    <scope>NUCLEOTIDE SEQUENCE [LARGE SCALE GENOMIC DNA]</scope>
    <source>
        <strain evidence="2 3">HHB-10118-sp</strain>
    </source>
</reference>
<sequence>MQSTADYVLIQSGDDWEYAPSYAAAMPMRQRKKESSGERYVLLCAAALAMASLSFFSTVVLHIPQTLVQ</sequence>
<dbReference type="EMBL" id="JH930475">
    <property type="protein sequence ID" value="EKM52538.1"/>
    <property type="molecule type" value="Genomic_DNA"/>
</dbReference>
<keyword evidence="3" id="KW-1185">Reference proteome</keyword>
<keyword evidence="1" id="KW-0472">Membrane</keyword>
<dbReference type="KEGG" id="pco:PHACADRAFT_261027"/>
<evidence type="ECO:0000313" key="2">
    <source>
        <dbReference type="EMBL" id="EKM52538.1"/>
    </source>
</evidence>
<gene>
    <name evidence="2" type="ORF">PHACADRAFT_261027</name>
</gene>